<dbReference type="InterPro" id="IPR037171">
    <property type="entry name" value="NagB/RpiA_transferase-like"/>
</dbReference>
<dbReference type="KEGG" id="por:APT59_04565"/>
<gene>
    <name evidence="5" type="ORF">APT59_04565</name>
</gene>
<dbReference type="InterPro" id="IPR014036">
    <property type="entry name" value="DeoR-like_C"/>
</dbReference>
<evidence type="ECO:0000313" key="5">
    <source>
        <dbReference type="EMBL" id="ALZ83508.1"/>
    </source>
</evidence>
<dbReference type="PANTHER" id="PTHR30363">
    <property type="entry name" value="HTH-TYPE TRANSCRIPTIONAL REGULATOR SRLR-RELATED"/>
    <property type="match status" value="1"/>
</dbReference>
<dbReference type="EMBL" id="CP013987">
    <property type="protein sequence ID" value="ALZ83508.1"/>
    <property type="molecule type" value="Genomic_DNA"/>
</dbReference>
<reference evidence="5 6" key="1">
    <citation type="submission" date="2016-01" db="EMBL/GenBank/DDBJ databases">
        <title>Annotation of Pseudomonas oryzihabitans USDA-ARS-USMARC-56511.</title>
        <authorList>
            <person name="Harhay G.P."/>
            <person name="Harhay D.M."/>
            <person name="Smith T.P.L."/>
            <person name="Bono J.L."/>
            <person name="Heaton M.P."/>
            <person name="Clawson M.L."/>
            <person name="Chitko-Mckown C.G."/>
            <person name="Capik S.F."/>
            <person name="DeDonder K.D."/>
            <person name="Apley M.D."/>
            <person name="Lubbers B.V."/>
            <person name="White B.J."/>
            <person name="Larson R.L."/>
        </authorList>
    </citation>
    <scope>NUCLEOTIDE SEQUENCE [LARGE SCALE GENOMIC DNA]</scope>
    <source>
        <strain evidence="5 6">USDA-ARS-USMARC-56511</strain>
    </source>
</reference>
<dbReference type="InterPro" id="IPR001034">
    <property type="entry name" value="DeoR_HTH"/>
</dbReference>
<dbReference type="SMART" id="SM00420">
    <property type="entry name" value="HTH_DEOR"/>
    <property type="match status" value="1"/>
</dbReference>
<feature type="domain" description="HTH deoR-type" evidence="4">
    <location>
        <begin position="8"/>
        <end position="63"/>
    </location>
</feature>
<keyword evidence="3" id="KW-0804">Transcription</keyword>
<dbReference type="Proteomes" id="UP000064137">
    <property type="component" value="Chromosome"/>
</dbReference>
<dbReference type="SMART" id="SM01134">
    <property type="entry name" value="DeoRC"/>
    <property type="match status" value="1"/>
</dbReference>
<dbReference type="InterPro" id="IPR036388">
    <property type="entry name" value="WH-like_DNA-bd_sf"/>
</dbReference>
<dbReference type="PROSITE" id="PS51000">
    <property type="entry name" value="HTH_DEOR_2"/>
    <property type="match status" value="1"/>
</dbReference>
<keyword evidence="2" id="KW-0805">Transcription regulation</keyword>
<keyword evidence="1" id="KW-0678">Repressor</keyword>
<evidence type="ECO:0000256" key="3">
    <source>
        <dbReference type="ARBA" id="ARBA00023163"/>
    </source>
</evidence>
<dbReference type="SUPFAM" id="SSF46785">
    <property type="entry name" value="Winged helix' DNA-binding domain"/>
    <property type="match status" value="1"/>
</dbReference>
<dbReference type="GO" id="GO:0003700">
    <property type="term" value="F:DNA-binding transcription factor activity"/>
    <property type="evidence" value="ECO:0007669"/>
    <property type="project" value="InterPro"/>
</dbReference>
<dbReference type="Gene3D" id="1.10.10.10">
    <property type="entry name" value="Winged helix-like DNA-binding domain superfamily/Winged helix DNA-binding domain"/>
    <property type="match status" value="1"/>
</dbReference>
<dbReference type="Pfam" id="PF08220">
    <property type="entry name" value="HTH_DeoR"/>
    <property type="match status" value="1"/>
</dbReference>
<dbReference type="SUPFAM" id="SSF100950">
    <property type="entry name" value="NagB/RpiA/CoA transferase-like"/>
    <property type="match status" value="1"/>
</dbReference>
<name>A0A0U4WWG4_9PSED</name>
<dbReference type="OrthoDB" id="9814815at2"/>
<proteinExistence type="predicted"/>
<accession>A0A0U4WWG4</accession>
<evidence type="ECO:0000259" key="4">
    <source>
        <dbReference type="PROSITE" id="PS51000"/>
    </source>
</evidence>
<dbReference type="PRINTS" id="PR00037">
    <property type="entry name" value="HTHLACR"/>
</dbReference>
<evidence type="ECO:0000256" key="2">
    <source>
        <dbReference type="ARBA" id="ARBA00023015"/>
    </source>
</evidence>
<dbReference type="RefSeq" id="WP_059313762.1">
    <property type="nucleotide sequence ID" value="NZ_CP013987.1"/>
</dbReference>
<organism evidence="5 6">
    <name type="scientific">Pseudomonas oryzihabitans</name>
    <dbReference type="NCBI Taxonomy" id="47885"/>
    <lineage>
        <taxon>Bacteria</taxon>
        <taxon>Pseudomonadati</taxon>
        <taxon>Pseudomonadota</taxon>
        <taxon>Gammaproteobacteria</taxon>
        <taxon>Pseudomonadales</taxon>
        <taxon>Pseudomonadaceae</taxon>
        <taxon>Pseudomonas</taxon>
    </lineage>
</organism>
<dbReference type="InterPro" id="IPR050313">
    <property type="entry name" value="Carb_Metab_HTH_regulators"/>
</dbReference>
<evidence type="ECO:0000313" key="6">
    <source>
        <dbReference type="Proteomes" id="UP000064137"/>
    </source>
</evidence>
<protein>
    <submittedName>
        <fullName evidence="5">DeoR family transcriptional regulator</fullName>
    </submittedName>
</protein>
<evidence type="ECO:0000256" key="1">
    <source>
        <dbReference type="ARBA" id="ARBA00022491"/>
    </source>
</evidence>
<dbReference type="InterPro" id="IPR036390">
    <property type="entry name" value="WH_DNA-bd_sf"/>
</dbReference>
<dbReference type="PANTHER" id="PTHR30363:SF4">
    <property type="entry name" value="GLYCEROL-3-PHOSPHATE REGULON REPRESSOR"/>
    <property type="match status" value="1"/>
</dbReference>
<dbReference type="AlphaFoldDB" id="A0A0U4WWG4"/>
<sequence>MSAAIHLPEERQAAILALLREQGRVLSAELAATWGISEDSVRRDLRELARQGLCRRVYGGALSLLTPPEPLPTRIGQDETAKQSLGQAAARLVQPGQLLLLDAGSTNLAIAQALPGDQQLTVATNAPVIAAALLQRQGIRVLMIGGLAAPESGACLGARAMRDLRGVRADLAFLGACALAVETGVTGFDLEEAEFKAAVAEQSSQVAVAVTAEKLDSVAFYHVLKLDQVNHLVLEPGLSEGRLQPYRDAGLQLHSLASDR</sequence>
<dbReference type="Pfam" id="PF00455">
    <property type="entry name" value="DeoRC"/>
    <property type="match status" value="1"/>
</dbReference>